<dbReference type="Pfam" id="PF02518">
    <property type="entry name" value="HATPase_c"/>
    <property type="match status" value="1"/>
</dbReference>
<dbReference type="InterPro" id="IPR003594">
    <property type="entry name" value="HATPase_dom"/>
</dbReference>
<dbReference type="AlphaFoldDB" id="A0A9D2MRY9"/>
<dbReference type="EC" id="2.7.13.3" evidence="3"/>
<evidence type="ECO:0000256" key="9">
    <source>
        <dbReference type="SAM" id="Phobius"/>
    </source>
</evidence>
<evidence type="ECO:0000256" key="6">
    <source>
        <dbReference type="ARBA" id="ARBA00022777"/>
    </source>
</evidence>
<evidence type="ECO:0000313" key="11">
    <source>
        <dbReference type="EMBL" id="HJB91469.1"/>
    </source>
</evidence>
<dbReference type="GO" id="GO:0016020">
    <property type="term" value="C:membrane"/>
    <property type="evidence" value="ECO:0007669"/>
    <property type="project" value="UniProtKB-SubCell"/>
</dbReference>
<dbReference type="CDD" id="cd00075">
    <property type="entry name" value="HATPase"/>
    <property type="match status" value="1"/>
</dbReference>
<keyword evidence="6 11" id="KW-0418">Kinase</keyword>
<dbReference type="Gene3D" id="3.30.565.10">
    <property type="entry name" value="Histidine kinase-like ATPase, C-terminal domain"/>
    <property type="match status" value="1"/>
</dbReference>
<feature type="domain" description="Histidine kinase" evidence="10">
    <location>
        <begin position="208"/>
        <end position="424"/>
    </location>
</feature>
<dbReference type="CDD" id="cd00082">
    <property type="entry name" value="HisKA"/>
    <property type="match status" value="1"/>
</dbReference>
<evidence type="ECO:0000256" key="7">
    <source>
        <dbReference type="ARBA" id="ARBA00023012"/>
    </source>
</evidence>
<keyword evidence="4" id="KW-0597">Phosphoprotein</keyword>
<dbReference type="Gene3D" id="1.10.287.130">
    <property type="match status" value="1"/>
</dbReference>
<dbReference type="PANTHER" id="PTHR43711">
    <property type="entry name" value="TWO-COMPONENT HISTIDINE KINASE"/>
    <property type="match status" value="1"/>
</dbReference>
<dbReference type="SUPFAM" id="SSF55874">
    <property type="entry name" value="ATPase domain of HSP90 chaperone/DNA topoisomerase II/histidine kinase"/>
    <property type="match status" value="1"/>
</dbReference>
<dbReference type="InterPro" id="IPR005467">
    <property type="entry name" value="His_kinase_dom"/>
</dbReference>
<comment type="catalytic activity">
    <reaction evidence="1">
        <text>ATP + protein L-histidine = ADP + protein N-phospho-L-histidine.</text>
        <dbReference type="EC" id="2.7.13.3"/>
    </reaction>
</comment>
<dbReference type="SMART" id="SM00388">
    <property type="entry name" value="HisKA"/>
    <property type="match status" value="1"/>
</dbReference>
<dbReference type="GO" id="GO:0000155">
    <property type="term" value="F:phosphorelay sensor kinase activity"/>
    <property type="evidence" value="ECO:0007669"/>
    <property type="project" value="InterPro"/>
</dbReference>
<dbReference type="EMBL" id="DWXE01000028">
    <property type="protein sequence ID" value="HJB91469.1"/>
    <property type="molecule type" value="Genomic_DNA"/>
</dbReference>
<dbReference type="PANTHER" id="PTHR43711:SF28">
    <property type="entry name" value="SENSOR HISTIDINE KINASE YXDK"/>
    <property type="match status" value="1"/>
</dbReference>
<dbReference type="FunFam" id="1.10.287.130:FF:000001">
    <property type="entry name" value="Two-component sensor histidine kinase"/>
    <property type="match status" value="1"/>
</dbReference>
<dbReference type="Pfam" id="PF00512">
    <property type="entry name" value="HisKA"/>
    <property type="match status" value="1"/>
</dbReference>
<reference evidence="11" key="2">
    <citation type="submission" date="2021-04" db="EMBL/GenBank/DDBJ databases">
        <authorList>
            <person name="Gilroy R."/>
        </authorList>
    </citation>
    <scope>NUCLEOTIDE SEQUENCE</scope>
    <source>
        <strain evidence="11">USAMLcec3-2134</strain>
    </source>
</reference>
<protein>
    <recommendedName>
        <fullName evidence="3">histidine kinase</fullName>
        <ecNumber evidence="3">2.7.13.3</ecNumber>
    </recommendedName>
</protein>
<proteinExistence type="predicted"/>
<evidence type="ECO:0000313" key="12">
    <source>
        <dbReference type="Proteomes" id="UP000886883"/>
    </source>
</evidence>
<evidence type="ECO:0000256" key="2">
    <source>
        <dbReference type="ARBA" id="ARBA00004370"/>
    </source>
</evidence>
<dbReference type="PROSITE" id="PS50109">
    <property type="entry name" value="HIS_KIN"/>
    <property type="match status" value="1"/>
</dbReference>
<dbReference type="FunFam" id="3.30.565.10:FF:000006">
    <property type="entry name" value="Sensor histidine kinase WalK"/>
    <property type="match status" value="1"/>
</dbReference>
<dbReference type="InterPro" id="IPR003661">
    <property type="entry name" value="HisK_dim/P_dom"/>
</dbReference>
<dbReference type="Proteomes" id="UP000886883">
    <property type="component" value="Unassembled WGS sequence"/>
</dbReference>
<evidence type="ECO:0000256" key="4">
    <source>
        <dbReference type="ARBA" id="ARBA00022553"/>
    </source>
</evidence>
<dbReference type="InterPro" id="IPR004358">
    <property type="entry name" value="Sig_transdc_His_kin-like_C"/>
</dbReference>
<dbReference type="InterPro" id="IPR050736">
    <property type="entry name" value="Sensor_HK_Regulatory"/>
</dbReference>
<comment type="subcellular location">
    <subcellularLocation>
        <location evidence="2">Membrane</location>
    </subcellularLocation>
</comment>
<dbReference type="InterPro" id="IPR036890">
    <property type="entry name" value="HATPase_C_sf"/>
</dbReference>
<comment type="caution">
    <text evidence="11">The sequence shown here is derived from an EMBL/GenBank/DDBJ whole genome shotgun (WGS) entry which is preliminary data.</text>
</comment>
<accession>A0A9D2MRY9</accession>
<evidence type="ECO:0000256" key="3">
    <source>
        <dbReference type="ARBA" id="ARBA00012438"/>
    </source>
</evidence>
<evidence type="ECO:0000256" key="1">
    <source>
        <dbReference type="ARBA" id="ARBA00000085"/>
    </source>
</evidence>
<keyword evidence="5" id="KW-0808">Transferase</keyword>
<organism evidence="11 12">
    <name type="scientific">Candidatus Eisenbergiella merdigallinarum</name>
    <dbReference type="NCBI Taxonomy" id="2838552"/>
    <lineage>
        <taxon>Bacteria</taxon>
        <taxon>Bacillati</taxon>
        <taxon>Bacillota</taxon>
        <taxon>Clostridia</taxon>
        <taxon>Lachnospirales</taxon>
        <taxon>Lachnospiraceae</taxon>
        <taxon>Eisenbergiella</taxon>
    </lineage>
</organism>
<dbReference type="SUPFAM" id="SSF47384">
    <property type="entry name" value="Homodimeric domain of signal transducing histidine kinase"/>
    <property type="match status" value="1"/>
</dbReference>
<gene>
    <name evidence="11" type="ORF">H9763_08385</name>
</gene>
<keyword evidence="7" id="KW-0902">Two-component regulatory system</keyword>
<evidence type="ECO:0000256" key="5">
    <source>
        <dbReference type="ARBA" id="ARBA00022679"/>
    </source>
</evidence>
<evidence type="ECO:0000259" key="10">
    <source>
        <dbReference type="PROSITE" id="PS50109"/>
    </source>
</evidence>
<sequence length="439" mass="49271">MRNQILKRVTVILVLTLALSSVISSFVLMRNMLNENIDFMTQAIGVVDYSLNGGQPLEEQVRRMHDFGMREDTRITVIDRNGTVLADSDMDNVGTMENHLERREIREALESGSGYATRYSESLGKHLLYVARLSADQTKVIRISIPYNNFLEYMIVLLPLLTVGLAVALIIGVAVAARFSNRLAADEMKRQMEQMEKDRKIRQDFFGNASHELKTPITSIRGYAELLCQDFAQDEATRKDFLNRILKETEHMTGLIDDILMISRLESKDAEVTLSRVQMKAVLREVLESLEPQASSCQVELLGECGDIALQASVQQMRELLLNLISNGIKYNRPGGHVWTVIRQDAEAIYMEVTDDGVGIDPEDQARVFERFFRVDKGRSRKMGGTGLGLSIVKHIAAYYGGSVSLESEPGKGSRFRVEIPLSGINKVDNPAVSRYTNS</sequence>
<name>A0A9D2MRY9_9FIRM</name>
<feature type="transmembrane region" description="Helical" evidence="9">
    <location>
        <begin position="153"/>
        <end position="179"/>
    </location>
</feature>
<dbReference type="InterPro" id="IPR036097">
    <property type="entry name" value="HisK_dim/P_sf"/>
</dbReference>
<dbReference type="Gene3D" id="3.30.450.20">
    <property type="entry name" value="PAS domain"/>
    <property type="match status" value="1"/>
</dbReference>
<keyword evidence="9" id="KW-1133">Transmembrane helix</keyword>
<reference evidence="11" key="1">
    <citation type="journal article" date="2021" name="PeerJ">
        <title>Extensive microbial diversity within the chicken gut microbiome revealed by metagenomics and culture.</title>
        <authorList>
            <person name="Gilroy R."/>
            <person name="Ravi A."/>
            <person name="Getino M."/>
            <person name="Pursley I."/>
            <person name="Horton D.L."/>
            <person name="Alikhan N.F."/>
            <person name="Baker D."/>
            <person name="Gharbi K."/>
            <person name="Hall N."/>
            <person name="Watson M."/>
            <person name="Adriaenssens E.M."/>
            <person name="Foster-Nyarko E."/>
            <person name="Jarju S."/>
            <person name="Secka A."/>
            <person name="Antonio M."/>
            <person name="Oren A."/>
            <person name="Chaudhuri R.R."/>
            <person name="La Ragione R."/>
            <person name="Hildebrand F."/>
            <person name="Pallen M.J."/>
        </authorList>
    </citation>
    <scope>NUCLEOTIDE SEQUENCE</scope>
    <source>
        <strain evidence="11">USAMLcec3-2134</strain>
    </source>
</reference>
<dbReference type="CDD" id="cd18774">
    <property type="entry name" value="PDC2_HK_sensor"/>
    <property type="match status" value="1"/>
</dbReference>
<dbReference type="PRINTS" id="PR00344">
    <property type="entry name" value="BCTRLSENSOR"/>
</dbReference>
<evidence type="ECO:0000256" key="8">
    <source>
        <dbReference type="ARBA" id="ARBA00023136"/>
    </source>
</evidence>
<keyword evidence="9" id="KW-0812">Transmembrane</keyword>
<keyword evidence="8 9" id="KW-0472">Membrane</keyword>
<dbReference type="SMART" id="SM00387">
    <property type="entry name" value="HATPase_c"/>
    <property type="match status" value="1"/>
</dbReference>